<protein>
    <recommendedName>
        <fullName evidence="4">Purple acid phosphatase N-terminal domain-containing protein</fullName>
    </recommendedName>
</protein>
<dbReference type="Pfam" id="PF16656">
    <property type="entry name" value="Pur_ac_phosph_N"/>
    <property type="match status" value="1"/>
</dbReference>
<dbReference type="GO" id="GO:0003993">
    <property type="term" value="F:acid phosphatase activity"/>
    <property type="evidence" value="ECO:0007669"/>
    <property type="project" value="InterPro"/>
</dbReference>
<dbReference type="EMBL" id="BSEH01000762">
    <property type="protein sequence ID" value="GLJ59233.1"/>
    <property type="molecule type" value="Genomic_DNA"/>
</dbReference>
<name>A0AAD3NUL3_CRYJA</name>
<evidence type="ECO:0000256" key="3">
    <source>
        <dbReference type="SAM" id="MobiDB-lite"/>
    </source>
</evidence>
<accession>A0AAD3NUL3</accession>
<dbReference type="InterPro" id="IPR015914">
    <property type="entry name" value="PAPs_N"/>
</dbReference>
<dbReference type="PANTHER" id="PTHR45778">
    <property type="entry name" value="PURPLE ACID PHOSPHATASE-RELATED"/>
    <property type="match status" value="1"/>
</dbReference>
<dbReference type="Proteomes" id="UP001234787">
    <property type="component" value="Unassembled WGS sequence"/>
</dbReference>
<dbReference type="PANTHER" id="PTHR45778:SF7">
    <property type="entry name" value="PURPLE ACID PHOSPHATASE"/>
    <property type="match status" value="1"/>
</dbReference>
<feature type="domain" description="Purple acid phosphatase N-terminal" evidence="4">
    <location>
        <begin position="146"/>
        <end position="233"/>
    </location>
</feature>
<dbReference type="GO" id="GO:0046872">
    <property type="term" value="F:metal ion binding"/>
    <property type="evidence" value="ECO:0007669"/>
    <property type="project" value="InterPro"/>
</dbReference>
<organism evidence="5 6">
    <name type="scientific">Cryptomeria japonica</name>
    <name type="common">Japanese cedar</name>
    <name type="synonym">Cupressus japonica</name>
    <dbReference type="NCBI Taxonomy" id="3369"/>
    <lineage>
        <taxon>Eukaryota</taxon>
        <taxon>Viridiplantae</taxon>
        <taxon>Streptophyta</taxon>
        <taxon>Embryophyta</taxon>
        <taxon>Tracheophyta</taxon>
        <taxon>Spermatophyta</taxon>
        <taxon>Pinopsida</taxon>
        <taxon>Pinidae</taxon>
        <taxon>Conifers II</taxon>
        <taxon>Cupressales</taxon>
        <taxon>Cupressaceae</taxon>
        <taxon>Cryptomeria</taxon>
    </lineage>
</organism>
<comment type="subcellular location">
    <subcellularLocation>
        <location evidence="1">Secreted</location>
    </subcellularLocation>
</comment>
<keyword evidence="6" id="KW-1185">Reference proteome</keyword>
<evidence type="ECO:0000256" key="1">
    <source>
        <dbReference type="ARBA" id="ARBA00004613"/>
    </source>
</evidence>
<proteinExistence type="predicted"/>
<dbReference type="GO" id="GO:0005576">
    <property type="term" value="C:extracellular region"/>
    <property type="evidence" value="ECO:0007669"/>
    <property type="project" value="UniProtKB-SubCell"/>
</dbReference>
<evidence type="ECO:0000313" key="6">
    <source>
        <dbReference type="Proteomes" id="UP001234787"/>
    </source>
</evidence>
<keyword evidence="2" id="KW-0964">Secreted</keyword>
<sequence>MSFGIEQKRAFFVLVVSVLIIGFANGVKLEAFPKILNSSGDNITLRWEDISSPSGKDWVGIYSPPDSADDRFIGFIYLSSCPNWKKGSCSINLPLINLRSPYEFRIFHWDNSINARPVHGDRNPLPSTAHFLAKSQSVTFRNLNDPAQLHLAFTSNQDEMRVMFVTKDDLKSYVQYGLGEEGLDEVAEAVSITYKQSDMCDAPANTNLGWRDPGYIHDAVMQRLKPGKRYFYQEFAFLCIGEGKRKEGQHGNIPQSQPAEPGAKQPSGLRKGNSHNPASSWPYKRNSCQVTKSKGK</sequence>
<dbReference type="Gene3D" id="2.60.40.380">
    <property type="entry name" value="Purple acid phosphatase-like, N-terminal"/>
    <property type="match status" value="1"/>
</dbReference>
<dbReference type="InterPro" id="IPR008963">
    <property type="entry name" value="Purple_acid_Pase-like_N"/>
</dbReference>
<evidence type="ECO:0000256" key="2">
    <source>
        <dbReference type="ARBA" id="ARBA00022525"/>
    </source>
</evidence>
<comment type="caution">
    <text evidence="5">The sequence shown here is derived from an EMBL/GenBank/DDBJ whole genome shotgun (WGS) entry which is preliminary data.</text>
</comment>
<evidence type="ECO:0000259" key="4">
    <source>
        <dbReference type="Pfam" id="PF16656"/>
    </source>
</evidence>
<reference evidence="5" key="1">
    <citation type="submission" date="2022-12" db="EMBL/GenBank/DDBJ databases">
        <title>Chromosome-Level Genome Assembly of Japanese Cedar (Cryptomeriajaponica D. Don).</title>
        <authorList>
            <person name="Fujino T."/>
            <person name="Yamaguchi K."/>
            <person name="Yokoyama T."/>
            <person name="Hamanaka T."/>
            <person name="Harazono Y."/>
            <person name="Kamada H."/>
            <person name="Kobayashi W."/>
            <person name="Ujino-Ihara T."/>
            <person name="Uchiyama K."/>
            <person name="Matsumoto A."/>
            <person name="Izuno A."/>
            <person name="Tsumura Y."/>
            <person name="Toyoda A."/>
            <person name="Shigenobu S."/>
            <person name="Moriguchi Y."/>
            <person name="Ueno S."/>
            <person name="Kasahara M."/>
        </authorList>
    </citation>
    <scope>NUCLEOTIDE SEQUENCE</scope>
</reference>
<evidence type="ECO:0000313" key="5">
    <source>
        <dbReference type="EMBL" id="GLJ59233.1"/>
    </source>
</evidence>
<dbReference type="AlphaFoldDB" id="A0AAD3NUL3"/>
<feature type="region of interest" description="Disordered" evidence="3">
    <location>
        <begin position="246"/>
        <end position="296"/>
    </location>
</feature>
<feature type="compositionally biased region" description="Polar residues" evidence="3">
    <location>
        <begin position="286"/>
        <end position="296"/>
    </location>
</feature>
<dbReference type="SUPFAM" id="SSF49363">
    <property type="entry name" value="Purple acid phosphatase, N-terminal domain"/>
    <property type="match status" value="1"/>
</dbReference>
<gene>
    <name evidence="5" type="ORF">SUGI_1498210</name>
</gene>